<organism evidence="1">
    <name type="scientific">black bullhead herpesvirus</name>
    <dbReference type="NCBI Taxonomy" id="508441"/>
    <lineage>
        <taxon>Viruses</taxon>
        <taxon>Duplodnaviria</taxon>
        <taxon>Heunggongvirae</taxon>
        <taxon>Peploviricota</taxon>
        <taxon>Herviviricetes</taxon>
        <taxon>Herpesvirales</taxon>
        <taxon>Alloherpesviridae</taxon>
        <taxon>Ictavirus</taxon>
        <taxon>Ictavirus ictaluridallo2</taxon>
    </lineage>
</organism>
<dbReference type="GeneID" id="35414728"/>
<dbReference type="RefSeq" id="YP_009447908.1">
    <property type="nucleotide sequence ID" value="NC_036579.1"/>
</dbReference>
<reference evidence="1" key="1">
    <citation type="journal article" date="2018" name="Arch. Virol.">
        <title>Complete genome sequence and analysis of ictalurid herpesvirus 2.</title>
        <authorList>
            <person name="Borzak R."/>
            <person name="Haluk T."/>
            <person name="Bartha D."/>
            <person name="Doszpoly A."/>
        </authorList>
    </citation>
    <scope>NUCLEOTIDE SEQUENCE</scope>
    <source>
        <strain evidence="1">760/94</strain>
    </source>
</reference>
<evidence type="ECO:0000313" key="2">
    <source>
        <dbReference type="EMBL" id="AUG72330.1"/>
    </source>
</evidence>
<name>A0A2H5AJE0_9VIRU</name>
<dbReference type="KEGG" id="vg:35414651"/>
<dbReference type="RefSeq" id="YP_009447831.1">
    <property type="nucleotide sequence ID" value="NC_036579.1"/>
</dbReference>
<evidence type="ECO:0000313" key="3">
    <source>
        <dbReference type="Proteomes" id="UP000242696"/>
    </source>
</evidence>
<accession>A0A2H5AJE0</accession>
<proteinExistence type="predicted"/>
<keyword evidence="3" id="KW-1185">Reference proteome</keyword>
<protein>
    <submittedName>
        <fullName evidence="1">ORF89L</fullName>
    </submittedName>
    <submittedName>
        <fullName evidence="2">ORF89R</fullName>
    </submittedName>
</protein>
<dbReference type="Proteomes" id="UP000242696">
    <property type="component" value="Segment"/>
</dbReference>
<dbReference type="GeneID" id="35414651"/>
<evidence type="ECO:0000313" key="1">
    <source>
        <dbReference type="EMBL" id="AUG72260.1"/>
    </source>
</evidence>
<dbReference type="KEGG" id="vg:35414728"/>
<dbReference type="EMBL" id="MG271984">
    <property type="protein sequence ID" value="AUG72260.1"/>
    <property type="molecule type" value="Genomic_DNA"/>
</dbReference>
<sequence>MYHEPSPGASLSGGNLLRLTIINEGGKETQPLIPYKMCTKTPYTATNPRPIDGVTLCGPGRVELPGLDTEEPWDAELPRSFSGWLVPMSSDEDDVLSVSSGLTVPSSSYYFSTSADSFDLSESSDEEFELPVRGAPTTNISKAARARTWARAVPATRGDQRGWFARMCCLCCPQRPVDDPGDDVEIYIRRPDAEGSRAATPAMISVVPHGGESLA</sequence>
<dbReference type="EMBL" id="MG271984">
    <property type="protein sequence ID" value="AUG72330.1"/>
    <property type="molecule type" value="Genomic_DNA"/>
</dbReference>